<dbReference type="SUPFAM" id="SSF52540">
    <property type="entry name" value="P-loop containing nucleoside triphosphate hydrolases"/>
    <property type="match status" value="1"/>
</dbReference>
<evidence type="ECO:0000313" key="10">
    <source>
        <dbReference type="EMBL" id="AOX18183.1"/>
    </source>
</evidence>
<dbReference type="InterPro" id="IPR003439">
    <property type="entry name" value="ABC_transporter-like_ATP-bd"/>
</dbReference>
<dbReference type="AlphaFoldDB" id="A0A1D8UX15"/>
<dbReference type="Pfam" id="PF00005">
    <property type="entry name" value="ABC_tran"/>
    <property type="match status" value="1"/>
</dbReference>
<organism evidence="10 11">
    <name type="scientific">Kozakia baliensis</name>
    <dbReference type="NCBI Taxonomy" id="153496"/>
    <lineage>
        <taxon>Bacteria</taxon>
        <taxon>Pseudomonadati</taxon>
        <taxon>Pseudomonadota</taxon>
        <taxon>Alphaproteobacteria</taxon>
        <taxon>Acetobacterales</taxon>
        <taxon>Acetobacteraceae</taxon>
        <taxon>Kozakia</taxon>
    </lineage>
</organism>
<evidence type="ECO:0000256" key="1">
    <source>
        <dbReference type="ARBA" id="ARBA00004651"/>
    </source>
</evidence>
<dbReference type="InterPro" id="IPR039421">
    <property type="entry name" value="Type_1_exporter"/>
</dbReference>
<dbReference type="SMART" id="SM00382">
    <property type="entry name" value="AAA"/>
    <property type="match status" value="1"/>
</dbReference>
<keyword evidence="3" id="KW-0547">Nucleotide-binding</keyword>
<dbReference type="CDD" id="cd03228">
    <property type="entry name" value="ABCC_MRP_Like"/>
    <property type="match status" value="1"/>
</dbReference>
<name>A0A1D8UX15_9PROT</name>
<evidence type="ECO:0000256" key="2">
    <source>
        <dbReference type="ARBA" id="ARBA00022692"/>
    </source>
</evidence>
<dbReference type="STRING" id="153496.A0U89_07295"/>
<evidence type="ECO:0000256" key="5">
    <source>
        <dbReference type="ARBA" id="ARBA00022989"/>
    </source>
</evidence>
<dbReference type="Gene3D" id="1.20.1560.10">
    <property type="entry name" value="ABC transporter type 1, transmembrane domain"/>
    <property type="match status" value="1"/>
</dbReference>
<sequence>MAGSHVSAGSALKTILDVWRPYRIRLFIGLCLSLLALACGLALMGSAGWRISAMAVGFSAGYMVLRLSGLGRIFLRYSERLYAHDAMFRALAGLRVWFYRKLAQGAAAGLGFRRSGDLLSRLVSDIETLDNLYLRLAVPLAGAALTLPVLAVCAWRVSAPLAVVLLVLFLCAALLLPFLAARLARKNSHEILTAESNLRIASLDLAMGLREARAFGAEKTLVDRIERDQEVVYASQIRQSRRLAAAGALSYLCGQAAIIAILAALAGVGLPHVGAIGGIALLFLTIASFEGVMGLTRAGLLGGQVAHAAQRVVEIADQAVTDRSATQPMPTSNTVIFKNVGFRWQADRKPVFQNLDLTISSGERVAIIGPSGIGKSSLAALLLKVVSPEYGQITLGGTDIASLDTDALRHRIAWLSQATHLFDDTVRGNLLLGRTDLSDDALWCALDKAEIGETIRGLPKGLDSWIGEGGARLSGGQGRRIALARTLLMEAPILILDEPATGLDAETEQAFLRTLNKTTQGRTVILIAHRLIGVEQLDRVWRLQDGHAVAAPI</sequence>
<dbReference type="InterPro" id="IPR027417">
    <property type="entry name" value="P-loop_NTPase"/>
</dbReference>
<dbReference type="EMBL" id="CP014674">
    <property type="protein sequence ID" value="AOX18183.1"/>
    <property type="molecule type" value="Genomic_DNA"/>
</dbReference>
<dbReference type="GO" id="GO:0140359">
    <property type="term" value="F:ABC-type transporter activity"/>
    <property type="evidence" value="ECO:0007669"/>
    <property type="project" value="InterPro"/>
</dbReference>
<feature type="domain" description="ABC transmembrane type-1" evidence="9">
    <location>
        <begin position="63"/>
        <end position="266"/>
    </location>
</feature>
<feature type="domain" description="ABC transporter" evidence="8">
    <location>
        <begin position="335"/>
        <end position="553"/>
    </location>
</feature>
<comment type="subcellular location">
    <subcellularLocation>
        <location evidence="1">Cell membrane</location>
        <topology evidence="1">Multi-pass membrane protein</topology>
    </subcellularLocation>
</comment>
<dbReference type="GO" id="GO:0045454">
    <property type="term" value="P:cell redox homeostasis"/>
    <property type="evidence" value="ECO:0007669"/>
    <property type="project" value="InterPro"/>
</dbReference>
<dbReference type="GO" id="GO:0005886">
    <property type="term" value="C:plasma membrane"/>
    <property type="evidence" value="ECO:0007669"/>
    <property type="project" value="UniProtKB-SubCell"/>
</dbReference>
<dbReference type="Gene3D" id="3.40.50.300">
    <property type="entry name" value="P-loop containing nucleotide triphosphate hydrolases"/>
    <property type="match status" value="1"/>
</dbReference>
<dbReference type="PROSITE" id="PS50929">
    <property type="entry name" value="ABC_TM1F"/>
    <property type="match status" value="1"/>
</dbReference>
<keyword evidence="2 7" id="KW-0812">Transmembrane</keyword>
<dbReference type="SUPFAM" id="SSF90123">
    <property type="entry name" value="ABC transporter transmembrane region"/>
    <property type="match status" value="1"/>
</dbReference>
<evidence type="ECO:0000256" key="4">
    <source>
        <dbReference type="ARBA" id="ARBA00022840"/>
    </source>
</evidence>
<feature type="transmembrane region" description="Helical" evidence="7">
    <location>
        <begin position="243"/>
        <end position="266"/>
    </location>
</feature>
<gene>
    <name evidence="10" type="ORF">A0U89_07295</name>
</gene>
<protein>
    <submittedName>
        <fullName evidence="10">Thiol reductant ABC exporter subunit CydC</fullName>
    </submittedName>
</protein>
<evidence type="ECO:0000256" key="7">
    <source>
        <dbReference type="SAM" id="Phobius"/>
    </source>
</evidence>
<evidence type="ECO:0000256" key="6">
    <source>
        <dbReference type="ARBA" id="ARBA00023136"/>
    </source>
</evidence>
<proteinExistence type="predicted"/>
<dbReference type="InterPro" id="IPR036640">
    <property type="entry name" value="ABC1_TM_sf"/>
</dbReference>
<feature type="transmembrane region" description="Helical" evidence="7">
    <location>
        <begin position="132"/>
        <end position="151"/>
    </location>
</feature>
<feature type="transmembrane region" description="Helical" evidence="7">
    <location>
        <begin position="272"/>
        <end position="292"/>
    </location>
</feature>
<evidence type="ECO:0000259" key="9">
    <source>
        <dbReference type="PROSITE" id="PS50929"/>
    </source>
</evidence>
<evidence type="ECO:0000259" key="8">
    <source>
        <dbReference type="PROSITE" id="PS50893"/>
    </source>
</evidence>
<keyword evidence="4" id="KW-0067">ATP-binding</keyword>
<keyword evidence="6 7" id="KW-0472">Membrane</keyword>
<feature type="transmembrane region" description="Helical" evidence="7">
    <location>
        <begin position="157"/>
        <end position="179"/>
    </location>
</feature>
<feature type="transmembrane region" description="Helical" evidence="7">
    <location>
        <begin position="26"/>
        <end position="45"/>
    </location>
</feature>
<accession>A0A1D8UX15</accession>
<dbReference type="GO" id="GO:0005524">
    <property type="term" value="F:ATP binding"/>
    <property type="evidence" value="ECO:0007669"/>
    <property type="project" value="UniProtKB-KW"/>
</dbReference>
<feature type="transmembrane region" description="Helical" evidence="7">
    <location>
        <begin position="51"/>
        <end position="75"/>
    </location>
</feature>
<evidence type="ECO:0000256" key="3">
    <source>
        <dbReference type="ARBA" id="ARBA00022741"/>
    </source>
</evidence>
<reference evidence="10 11" key="1">
    <citation type="journal article" date="2016" name="Microb. Cell Fact.">
        <title>Dissection of exopolysaccharide biosynthesis in Kozakia baliensis.</title>
        <authorList>
            <person name="Brandt J.U."/>
            <person name="Jakob F."/>
            <person name="Behr J."/>
            <person name="Geissler A.J."/>
            <person name="Vogel R.F."/>
        </authorList>
    </citation>
    <scope>NUCLEOTIDE SEQUENCE [LARGE SCALE GENOMIC DNA]</scope>
    <source>
        <strain evidence="10 11">DSM 14400</strain>
    </source>
</reference>
<keyword evidence="5 7" id="KW-1133">Transmembrane helix</keyword>
<dbReference type="PANTHER" id="PTHR24221:SF653">
    <property type="entry name" value="TRANSPORT ATP-BINDING PROTEIN CYDC"/>
    <property type="match status" value="1"/>
</dbReference>
<dbReference type="PROSITE" id="PS50893">
    <property type="entry name" value="ABC_TRANSPORTER_2"/>
    <property type="match status" value="1"/>
</dbReference>
<dbReference type="InterPro" id="IPR011527">
    <property type="entry name" value="ABC1_TM_dom"/>
</dbReference>
<dbReference type="PANTHER" id="PTHR24221">
    <property type="entry name" value="ATP-BINDING CASSETTE SUB-FAMILY B"/>
    <property type="match status" value="1"/>
</dbReference>
<dbReference type="NCBIfam" id="TIGR02868">
    <property type="entry name" value="CydC"/>
    <property type="match status" value="1"/>
</dbReference>
<dbReference type="InterPro" id="IPR003593">
    <property type="entry name" value="AAA+_ATPase"/>
</dbReference>
<dbReference type="GO" id="GO:0034040">
    <property type="term" value="F:ATPase-coupled lipid transmembrane transporter activity"/>
    <property type="evidence" value="ECO:0007669"/>
    <property type="project" value="TreeGrafter"/>
</dbReference>
<keyword evidence="11" id="KW-1185">Reference proteome</keyword>
<dbReference type="KEGG" id="kba:A0U89_07295"/>
<evidence type="ECO:0000313" key="11">
    <source>
        <dbReference type="Proteomes" id="UP000179145"/>
    </source>
</evidence>
<dbReference type="InterPro" id="IPR014223">
    <property type="entry name" value="ABC_CydC/D"/>
</dbReference>
<dbReference type="GO" id="GO:0034775">
    <property type="term" value="P:glutathione transmembrane transport"/>
    <property type="evidence" value="ECO:0007669"/>
    <property type="project" value="InterPro"/>
</dbReference>
<dbReference type="Proteomes" id="UP000179145">
    <property type="component" value="Chromosome"/>
</dbReference>
<dbReference type="Pfam" id="PF00664">
    <property type="entry name" value="ABC_membrane"/>
    <property type="match status" value="1"/>
</dbReference>
<dbReference type="GO" id="GO:0016887">
    <property type="term" value="F:ATP hydrolysis activity"/>
    <property type="evidence" value="ECO:0007669"/>
    <property type="project" value="InterPro"/>
</dbReference>
<dbReference type="eggNOG" id="COG4987">
    <property type="taxonomic scope" value="Bacteria"/>
</dbReference>